<dbReference type="SUPFAM" id="SSF52540">
    <property type="entry name" value="P-loop containing nucleoside triphosphate hydrolases"/>
    <property type="match status" value="2"/>
</dbReference>
<feature type="compositionally biased region" description="Low complexity" evidence="3">
    <location>
        <begin position="52"/>
        <end position="62"/>
    </location>
</feature>
<organism evidence="7 8">
    <name type="scientific">Frankliniella fusca</name>
    <dbReference type="NCBI Taxonomy" id="407009"/>
    <lineage>
        <taxon>Eukaryota</taxon>
        <taxon>Metazoa</taxon>
        <taxon>Ecdysozoa</taxon>
        <taxon>Arthropoda</taxon>
        <taxon>Hexapoda</taxon>
        <taxon>Insecta</taxon>
        <taxon>Pterygota</taxon>
        <taxon>Neoptera</taxon>
        <taxon>Paraneoptera</taxon>
        <taxon>Thysanoptera</taxon>
        <taxon>Terebrantia</taxon>
        <taxon>Thripoidea</taxon>
        <taxon>Thripidae</taxon>
        <taxon>Frankliniella</taxon>
    </lineage>
</organism>
<evidence type="ECO:0000259" key="6">
    <source>
        <dbReference type="Pfam" id="PF20209"/>
    </source>
</evidence>
<keyword evidence="1" id="KW-0067">ATP-binding</keyword>
<dbReference type="PANTHER" id="PTHR47642">
    <property type="entry name" value="ATP-DEPENDENT DNA HELICASE"/>
    <property type="match status" value="1"/>
</dbReference>
<feature type="domain" description="Helitron helicase-like" evidence="5">
    <location>
        <begin position="525"/>
        <end position="710"/>
    </location>
</feature>
<dbReference type="Pfam" id="PF14214">
    <property type="entry name" value="Helitron_like_N"/>
    <property type="match status" value="1"/>
</dbReference>
<keyword evidence="1 7" id="KW-0347">Helicase</keyword>
<feature type="compositionally biased region" description="Basic residues" evidence="3">
    <location>
        <begin position="95"/>
        <end position="113"/>
    </location>
</feature>
<dbReference type="Gene3D" id="3.40.50.300">
    <property type="entry name" value="P-loop containing nucleotide triphosphate hydrolases"/>
    <property type="match status" value="1"/>
</dbReference>
<evidence type="ECO:0000313" key="8">
    <source>
        <dbReference type="Proteomes" id="UP001219518"/>
    </source>
</evidence>
<dbReference type="GO" id="GO:0043139">
    <property type="term" value="F:5'-3' DNA helicase activity"/>
    <property type="evidence" value="ECO:0007669"/>
    <property type="project" value="UniProtKB-EC"/>
</dbReference>
<keyword evidence="1" id="KW-0227">DNA damage</keyword>
<comment type="similarity">
    <text evidence="1">Belongs to the helicase family.</text>
</comment>
<reference evidence="7" key="1">
    <citation type="submission" date="2021-07" db="EMBL/GenBank/DDBJ databases">
        <authorList>
            <person name="Catto M.A."/>
            <person name="Jacobson A."/>
            <person name="Kennedy G."/>
            <person name="Labadie P."/>
            <person name="Hunt B.G."/>
            <person name="Srinivasan R."/>
        </authorList>
    </citation>
    <scope>NUCLEOTIDE SEQUENCE</scope>
    <source>
        <strain evidence="7">PL_HMW_Pooled</strain>
        <tissue evidence="7">Head</tissue>
    </source>
</reference>
<proteinExistence type="inferred from homology"/>
<evidence type="ECO:0000256" key="2">
    <source>
        <dbReference type="SAM" id="Coils"/>
    </source>
</evidence>
<dbReference type="InterPro" id="IPR046700">
    <property type="entry name" value="DUF6570"/>
</dbReference>
<name>A0AAE1HF39_9NEOP</name>
<gene>
    <name evidence="7" type="ORF">KUF71_009441</name>
</gene>
<dbReference type="InterPro" id="IPR010285">
    <property type="entry name" value="DNA_helicase_pif1-like_DEAD"/>
</dbReference>
<dbReference type="GO" id="GO:0016787">
    <property type="term" value="F:hydrolase activity"/>
    <property type="evidence" value="ECO:0007669"/>
    <property type="project" value="UniProtKB-KW"/>
</dbReference>
<dbReference type="InterPro" id="IPR025476">
    <property type="entry name" value="Helitron_helicase-like"/>
</dbReference>
<dbReference type="GO" id="GO:0005524">
    <property type="term" value="F:ATP binding"/>
    <property type="evidence" value="ECO:0007669"/>
    <property type="project" value="UniProtKB-KW"/>
</dbReference>
<sequence>MEDVEKVSIALNLNLFEILEVEVPIISIVNMDKEQPSTSKGLTSGRPICCMASAESAKSTDSSSDDDTTQDETGSVNDKKNAKHDKHAKDDKDKTPKRKSSDKKKRSHKKKKTNKDVKPSKSDSQMSKQGSTDKRSHKKKESGKKSKPTENDPNAEKPEESDANQQITHQEKRKLQQRKRRAAMSDDQKAELRKKARLRMVKYRQAQSSKKKSEIRAHNRERRRLARLCKKIGNPDSSEENGIDIHQSNFDCFMSSLMWKTCTKCKKRVMQSCYDKESCKDCYLFTESNNMDPGDLPDELKDLTYIEQQLIARVHPVISVYKIKKGEQLKYSGQVINFPQNVQEVCNVLPPTVNSLSNILTVRVSNCEGFKDFNVRRSKVRDALVWLKNNNPHYEDVEISDANIDLLPLNGDVYLQCRGYDCNDDSSCTPDDIEGVHYLSYSELDDEELEGIYLKDVPNLTGISQRDKVGHSLDNTVLLWPSIGITPINEFSSPGYIGMAFPHLFPFAKADFSTRESTDISLSKYIQHLMLYHDQRFSKDPRFRFFMMNSQMRWQSLNVGNVFVKKNNFFSDFTVLQLKKYLETHPEMLSHIMFYSSRLRSTKSYWKSRCSELLDMVNDLGSPTVFFTLSSADYHWKDLYRLLGVEDLSRLSYGEKTKLISENPLILSTFFKLRCETFLHKCFFNKFNVIDYWYRVEFQHRGSSHVHGVVWLENAPDIKNVSTEAEKQNIIDYFDKIISCQNPDISFKPNLVHPCEKSVSDCTNLEEDLAELVNRVQRHTKCSASYCLRSTKDSKTPVCRFGFPKPLCEMSQILVKENNIELQYACNDVLLNKYNPWVLQTWRSNIDFTAIVSDEILSRYIAKYAAKCEVKSNSYDDLLKNILSNNQSDDENCKKIIRKLLISTCAERDYSAQEVMFILMGFPLYHSSRQFVILNLKDSVWESILSCQSENNRKVFIQHYIDRPQYLEQISLLECAKCYYVKSGKWILRKKSAFVRVFPRNFLSVDSELECLKNCCILNIPWRSIDEFNVPEDILKNKLDSISYNWNDTDECEFLLEWSDNECDSQSENFDEDDDNDWKIISRLNSRRQTKKISTGENKNFNWDYATDKYDLTEIHTICETIESEKVEEYVEIIDYTLLSEDQKRAFEHFCSLVNDCVKGGEWSKERLIFVQGRAGYGKSFLLKAMKSYCFQKLGLDSYAVVAYSGVAAKNVNGITIHSFLKIPPKPQYFRDLNGDELHKFQEKNRNLRILFIDEYSMVGLRLLGMMDQRCREAKDNDQILGNLCVVMLGDIHQLGPIFDNPLYTQQLNVGSNSFSQRGKLVLMSFEICFFLCTAMRFDNHDYIQFLDRVSCGMCTKADVKMLRKRSIMNLKEVELLQFKNCLRICAKKDASHECNTSNLKNLGSPIARIAAENNSKKAFSCTDDMANGLSNVLYLVLNSRIMLRKNLNVSMGLVNGALGTIKDIIYAKGCRPPQLPLFVIVQFDDHDGFEALDGNVPIRASQADWYVSHSHCTRAQFPLSLSWACTIHKSQSLTLAKTELDLGAEEFQLGLTYVGLSRVKNAESLILLSLVTLKRLNSIRYSKQFKLRENFLLWLQTLVKDL</sequence>
<reference evidence="7" key="2">
    <citation type="journal article" date="2023" name="BMC Genomics">
        <title>Pest status, molecular evolution, and epigenetic factors derived from the genome assembly of Frankliniella fusca, a thysanopteran phytovirus vector.</title>
        <authorList>
            <person name="Catto M.A."/>
            <person name="Labadie P.E."/>
            <person name="Jacobson A.L."/>
            <person name="Kennedy G.G."/>
            <person name="Srinivasan R."/>
            <person name="Hunt B.G."/>
        </authorList>
    </citation>
    <scope>NUCLEOTIDE SEQUENCE</scope>
    <source>
        <strain evidence="7">PL_HMW_Pooled</strain>
    </source>
</reference>
<keyword evidence="2" id="KW-0175">Coiled coil</keyword>
<keyword evidence="8" id="KW-1185">Reference proteome</keyword>
<keyword evidence="1" id="KW-0547">Nucleotide-binding</keyword>
<dbReference type="EMBL" id="JAHWGI010000990">
    <property type="protein sequence ID" value="KAK3920154.1"/>
    <property type="molecule type" value="Genomic_DNA"/>
</dbReference>
<keyword evidence="1" id="KW-0233">DNA recombination</keyword>
<dbReference type="InterPro" id="IPR051055">
    <property type="entry name" value="PIF1_helicase"/>
</dbReference>
<feature type="coiled-coil region" evidence="2">
    <location>
        <begin position="755"/>
        <end position="782"/>
    </location>
</feature>
<dbReference type="Proteomes" id="UP001219518">
    <property type="component" value="Unassembled WGS sequence"/>
</dbReference>
<comment type="cofactor">
    <cofactor evidence="1">
        <name>Mg(2+)</name>
        <dbReference type="ChEBI" id="CHEBI:18420"/>
    </cofactor>
</comment>
<dbReference type="GO" id="GO:0006310">
    <property type="term" value="P:DNA recombination"/>
    <property type="evidence" value="ECO:0007669"/>
    <property type="project" value="UniProtKB-KW"/>
</dbReference>
<protein>
    <recommendedName>
        <fullName evidence="1">ATP-dependent DNA helicase</fullName>
        <ecNumber evidence="1">5.6.2.3</ecNumber>
    </recommendedName>
</protein>
<dbReference type="InterPro" id="IPR027417">
    <property type="entry name" value="P-loop_NTPase"/>
</dbReference>
<feature type="compositionally biased region" description="Basic and acidic residues" evidence="3">
    <location>
        <begin position="143"/>
        <end position="160"/>
    </location>
</feature>
<feature type="domain" description="DNA helicase Pif1-like DEAD-box helicase" evidence="4">
    <location>
        <begin position="1139"/>
        <end position="1310"/>
    </location>
</feature>
<dbReference type="GO" id="GO:0006281">
    <property type="term" value="P:DNA repair"/>
    <property type="evidence" value="ECO:0007669"/>
    <property type="project" value="UniProtKB-KW"/>
</dbReference>
<keyword evidence="1" id="KW-0378">Hydrolase</keyword>
<keyword evidence="1" id="KW-0234">DNA repair</keyword>
<evidence type="ECO:0000259" key="5">
    <source>
        <dbReference type="Pfam" id="PF14214"/>
    </source>
</evidence>
<dbReference type="Pfam" id="PF05970">
    <property type="entry name" value="PIF1"/>
    <property type="match status" value="1"/>
</dbReference>
<evidence type="ECO:0000313" key="7">
    <source>
        <dbReference type="EMBL" id="KAK3920154.1"/>
    </source>
</evidence>
<dbReference type="CDD" id="cd18809">
    <property type="entry name" value="SF1_C_RecD"/>
    <property type="match status" value="1"/>
</dbReference>
<feature type="domain" description="DUF6570" evidence="6">
    <location>
        <begin position="285"/>
        <end position="405"/>
    </location>
</feature>
<dbReference type="PANTHER" id="PTHR47642:SF5">
    <property type="entry name" value="ATP-DEPENDENT DNA HELICASE"/>
    <property type="match status" value="1"/>
</dbReference>
<dbReference type="GO" id="GO:0000723">
    <property type="term" value="P:telomere maintenance"/>
    <property type="evidence" value="ECO:0007669"/>
    <property type="project" value="InterPro"/>
</dbReference>
<comment type="caution">
    <text evidence="7">The sequence shown here is derived from an EMBL/GenBank/DDBJ whole genome shotgun (WGS) entry which is preliminary data.</text>
</comment>
<evidence type="ECO:0000256" key="1">
    <source>
        <dbReference type="RuleBase" id="RU363044"/>
    </source>
</evidence>
<accession>A0AAE1HF39</accession>
<feature type="region of interest" description="Disordered" evidence="3">
    <location>
        <begin position="34"/>
        <end position="191"/>
    </location>
</feature>
<dbReference type="EC" id="5.6.2.3" evidence="1"/>
<evidence type="ECO:0000259" key="4">
    <source>
        <dbReference type="Pfam" id="PF05970"/>
    </source>
</evidence>
<comment type="catalytic activity">
    <reaction evidence="1">
        <text>ATP + H2O = ADP + phosphate + H(+)</text>
        <dbReference type="Rhea" id="RHEA:13065"/>
        <dbReference type="ChEBI" id="CHEBI:15377"/>
        <dbReference type="ChEBI" id="CHEBI:15378"/>
        <dbReference type="ChEBI" id="CHEBI:30616"/>
        <dbReference type="ChEBI" id="CHEBI:43474"/>
        <dbReference type="ChEBI" id="CHEBI:456216"/>
        <dbReference type="EC" id="5.6.2.3"/>
    </reaction>
</comment>
<dbReference type="Pfam" id="PF20209">
    <property type="entry name" value="DUF6570"/>
    <property type="match status" value="1"/>
</dbReference>
<evidence type="ECO:0000256" key="3">
    <source>
        <dbReference type="SAM" id="MobiDB-lite"/>
    </source>
</evidence>